<accession>A0A921NSA8</accession>
<evidence type="ECO:0000313" key="1">
    <source>
        <dbReference type="EMBL" id="KAF0677030.1"/>
    </source>
</evidence>
<keyword evidence="2" id="KW-1185">Reference proteome</keyword>
<organism evidence="1 2">
    <name type="scientific">Profundibacterium mesophilum KAUST100406-0324</name>
    <dbReference type="NCBI Taxonomy" id="1037889"/>
    <lineage>
        <taxon>Bacteria</taxon>
        <taxon>Pseudomonadati</taxon>
        <taxon>Pseudomonadota</taxon>
        <taxon>Alphaproteobacteria</taxon>
        <taxon>Rhodobacterales</taxon>
        <taxon>Roseobacteraceae</taxon>
        <taxon>Profundibacterium</taxon>
    </lineage>
</organism>
<comment type="caution">
    <text evidence="1">The sequence shown here is derived from an EMBL/GenBank/DDBJ whole genome shotgun (WGS) entry which is preliminary data.</text>
</comment>
<dbReference type="Proteomes" id="UP000698242">
    <property type="component" value="Unassembled WGS sequence"/>
</dbReference>
<name>A0A921NSA8_9RHOB</name>
<protein>
    <submittedName>
        <fullName evidence="1">Uncharacterized protein</fullName>
    </submittedName>
</protein>
<reference evidence="1" key="1">
    <citation type="submission" date="2013-03" db="EMBL/GenBank/DDBJ databases">
        <title>Genome Sequence of the Profundibacterium mesophilum strain KAUST100406-0324T from Red Sea, a novel genus in the family Rhodobacteraceae.</title>
        <authorList>
            <person name="Essack M."/>
            <person name="Alam I."/>
            <person name="Lafi F."/>
            <person name="Alawi W."/>
            <person name="Kamanu F."/>
            <person name="Al-Suwailem A."/>
            <person name="Lee O.O."/>
            <person name="Xu Y."/>
            <person name="Bajic V."/>
            <person name="Qian P.-Y."/>
            <person name="Archer J."/>
        </authorList>
    </citation>
    <scope>NUCLEOTIDE SEQUENCE</scope>
    <source>
        <strain evidence="1">KAUST100406-0324</strain>
    </source>
</reference>
<gene>
    <name evidence="1" type="ORF">PMES_00827</name>
</gene>
<dbReference type="RefSeq" id="WP_236549684.1">
    <property type="nucleotide sequence ID" value="NZ_APKE01000010.1"/>
</dbReference>
<dbReference type="EMBL" id="APKE01000010">
    <property type="protein sequence ID" value="KAF0677030.1"/>
    <property type="molecule type" value="Genomic_DNA"/>
</dbReference>
<sequence length="102" mass="10426">MRACLILPLVMLPLAGCVEFPNLGAAGARAAAEAARAPAPRLVPLRPLLAARAEPRLTPGEGDARLAVRAAALRARAAALDAPVLTPAERARLRAAAARHSG</sequence>
<dbReference type="AlphaFoldDB" id="A0A921NSA8"/>
<evidence type="ECO:0000313" key="2">
    <source>
        <dbReference type="Proteomes" id="UP000698242"/>
    </source>
</evidence>
<proteinExistence type="predicted"/>